<name>E6VVS7_PSEA9</name>
<proteinExistence type="predicted"/>
<evidence type="ECO:0000313" key="3">
    <source>
        <dbReference type="EMBL" id="ADU61279.1"/>
    </source>
</evidence>
<dbReference type="HOGENOM" id="CLU_066599_0_0_7"/>
<dbReference type="Pfam" id="PF04015">
    <property type="entry name" value="DUF362"/>
    <property type="match status" value="1"/>
</dbReference>
<dbReference type="InterPro" id="IPR007160">
    <property type="entry name" value="DUF362"/>
</dbReference>
<sequence precursor="true">MPDTCFTRIVGRRHCLQTLLALGAGALAWTGFTPALAARPKSKVVVVRTGNRVKGVSTAMAQFDLNRFSGASVAIKANYNSADPFPASTHIDTLRTMIATLKEVDAGPMTLVERSGMGNTPEVLETMGVNVLAEELGFKVVVMDDLDGEDSVLVQPEGSHWKRGFLLARPFVTADRVVQTCCLKTHQYGGHFSMALKNAVGAVAKHDPGDGYNYMGELHRSPDQRSLIAEISQVFRNDLIVMDAMKAFITGGPHAGKEVEPGVIVAGIDPVAVDAVGVAILRMYPTTAKVLEGPVFGQEQIRRAAELGLGARSAEDIELVHFGAGSAEFAQGVREKLGA</sequence>
<dbReference type="GO" id="GO:0051536">
    <property type="term" value="F:iron-sulfur cluster binding"/>
    <property type="evidence" value="ECO:0007669"/>
    <property type="project" value="UniProtKB-KW"/>
</dbReference>
<reference evidence="4" key="1">
    <citation type="submission" date="2010-12" db="EMBL/GenBank/DDBJ databases">
        <title>Complete sequence of Desulfovibrio aespoeensis Aspo-2.</title>
        <authorList>
            <consortium name="US DOE Joint Genome Institute"/>
            <person name="Lucas S."/>
            <person name="Copeland A."/>
            <person name="Lapidus A."/>
            <person name="Cheng J.-F."/>
            <person name="Goodwin L."/>
            <person name="Pitluck S."/>
            <person name="Chertkov O."/>
            <person name="Misra M."/>
            <person name="Detter J.C."/>
            <person name="Han C."/>
            <person name="Tapia R."/>
            <person name="Land M."/>
            <person name="Hauser L."/>
            <person name="Kyrpides N."/>
            <person name="Ivanova N."/>
            <person name="Ovchinnikova G."/>
            <person name="Pedersen K."/>
            <person name="Jagevall S."/>
            <person name="Hazen T."/>
            <person name="Woyke T."/>
        </authorList>
    </citation>
    <scope>NUCLEOTIDE SEQUENCE [LARGE SCALE GENOMIC DNA]</scope>
    <source>
        <strain evidence="4">ATCC 700646 / DSM 10631 / Aspo-2</strain>
    </source>
</reference>
<keyword evidence="1" id="KW-0411">Iron-sulfur</keyword>
<dbReference type="InterPro" id="IPR006311">
    <property type="entry name" value="TAT_signal"/>
</dbReference>
<keyword evidence="1" id="KW-0408">Iron</keyword>
<gene>
    <name evidence="3" type="ordered locus">Daes_0252</name>
</gene>
<dbReference type="eggNOG" id="COG2006">
    <property type="taxonomic scope" value="Bacteria"/>
</dbReference>
<dbReference type="KEGG" id="das:Daes_0252"/>
<organism evidence="3 4">
    <name type="scientific">Pseudodesulfovibrio aespoeensis (strain ATCC 700646 / DSM 10631 / Aspo-2)</name>
    <name type="common">Desulfovibrio aespoeensis</name>
    <dbReference type="NCBI Taxonomy" id="643562"/>
    <lineage>
        <taxon>Bacteria</taxon>
        <taxon>Pseudomonadati</taxon>
        <taxon>Thermodesulfobacteriota</taxon>
        <taxon>Desulfovibrionia</taxon>
        <taxon>Desulfovibrionales</taxon>
        <taxon>Desulfovibrionaceae</taxon>
    </lineage>
</organism>
<evidence type="ECO:0000259" key="2">
    <source>
        <dbReference type="Pfam" id="PF04015"/>
    </source>
</evidence>
<reference evidence="3 4" key="2">
    <citation type="journal article" date="2014" name="Genome Announc.">
        <title>Complete Genome Sequence of the Subsurface, Mesophilic Sulfate-Reducing Bacterium Desulfovibrio aespoeensis Aspo-2.</title>
        <authorList>
            <person name="Pedersen K."/>
            <person name="Bengtsson A."/>
            <person name="Edlund J."/>
            <person name="Rabe L."/>
            <person name="Hazen T."/>
            <person name="Chakraborty R."/>
            <person name="Goodwin L."/>
            <person name="Shapiro N."/>
        </authorList>
    </citation>
    <scope>NUCLEOTIDE SEQUENCE [LARGE SCALE GENOMIC DNA]</scope>
    <source>
        <strain evidence="4">ATCC 700646 / DSM 10631 / Aspo-2</strain>
    </source>
</reference>
<evidence type="ECO:0000256" key="1">
    <source>
        <dbReference type="ARBA" id="ARBA00023014"/>
    </source>
</evidence>
<keyword evidence="1" id="KW-0479">Metal-binding</keyword>
<evidence type="ECO:0000313" key="4">
    <source>
        <dbReference type="Proteomes" id="UP000002191"/>
    </source>
</evidence>
<dbReference type="RefSeq" id="WP_013513216.1">
    <property type="nucleotide sequence ID" value="NC_014844.1"/>
</dbReference>
<dbReference type="EMBL" id="CP002431">
    <property type="protein sequence ID" value="ADU61279.1"/>
    <property type="molecule type" value="Genomic_DNA"/>
</dbReference>
<accession>E6VVS7</accession>
<dbReference type="AlphaFoldDB" id="E6VVS7"/>
<dbReference type="OrthoDB" id="9800016at2"/>
<keyword evidence="4" id="KW-1185">Reference proteome</keyword>
<dbReference type="PROSITE" id="PS51318">
    <property type="entry name" value="TAT"/>
    <property type="match status" value="1"/>
</dbReference>
<feature type="domain" description="DUF362" evidence="2">
    <location>
        <begin position="73"/>
        <end position="278"/>
    </location>
</feature>
<dbReference type="STRING" id="643562.Daes_0252"/>
<dbReference type="Proteomes" id="UP000002191">
    <property type="component" value="Chromosome"/>
</dbReference>
<protein>
    <recommendedName>
        <fullName evidence="2">DUF362 domain-containing protein</fullName>
    </recommendedName>
</protein>